<feature type="compositionally biased region" description="Basic and acidic residues" evidence="2">
    <location>
        <begin position="87"/>
        <end position="97"/>
    </location>
</feature>
<evidence type="ECO:0000256" key="1">
    <source>
        <dbReference type="ARBA" id="ARBA00023125"/>
    </source>
</evidence>
<dbReference type="InterPro" id="IPR050807">
    <property type="entry name" value="TransReg_Diox_bact_type"/>
</dbReference>
<dbReference type="Pfam" id="PF01381">
    <property type="entry name" value="HTH_3"/>
    <property type="match status" value="1"/>
</dbReference>
<keyword evidence="1" id="KW-0238">DNA-binding</keyword>
<dbReference type="SUPFAM" id="SSF47413">
    <property type="entry name" value="lambda repressor-like DNA-binding domains"/>
    <property type="match status" value="1"/>
</dbReference>
<organism evidence="4 5">
    <name type="scientific">Rubneribacter badeniensis</name>
    <dbReference type="NCBI Taxonomy" id="2070688"/>
    <lineage>
        <taxon>Bacteria</taxon>
        <taxon>Bacillati</taxon>
        <taxon>Actinomycetota</taxon>
        <taxon>Coriobacteriia</taxon>
        <taxon>Eggerthellales</taxon>
        <taxon>Eggerthellaceae</taxon>
        <taxon>Rubneribacter</taxon>
    </lineage>
</organism>
<reference evidence="4 5" key="1">
    <citation type="journal article" date="2018" name="Int. J. Syst. Evol. Microbiol.">
        <title>Rubneribacter badeniensis gen. nov., sp. nov. and Enteroscipio rubneri gen. nov., sp. nov., new members of the Eggerthellaceae isolated from human faeces.</title>
        <authorList>
            <person name="Danylec N."/>
            <person name="Gobl A."/>
            <person name="Stoll D.A."/>
            <person name="Hetzer B."/>
            <person name="Kulling S.E."/>
            <person name="Huch M."/>
        </authorList>
    </citation>
    <scope>NUCLEOTIDE SEQUENCE [LARGE SCALE GENOMIC DNA]</scope>
    <source>
        <strain evidence="4 5">ResAG-85</strain>
    </source>
</reference>
<gene>
    <name evidence="4" type="ORF">C2L80_02645</name>
</gene>
<dbReference type="InterPro" id="IPR010982">
    <property type="entry name" value="Lambda_DNA-bd_dom_sf"/>
</dbReference>
<dbReference type="GO" id="GO:0003677">
    <property type="term" value="F:DNA binding"/>
    <property type="evidence" value="ECO:0007669"/>
    <property type="project" value="UniProtKB-KW"/>
</dbReference>
<feature type="region of interest" description="Disordered" evidence="2">
    <location>
        <begin position="79"/>
        <end position="113"/>
    </location>
</feature>
<proteinExistence type="predicted"/>
<dbReference type="InterPro" id="IPR001387">
    <property type="entry name" value="Cro/C1-type_HTH"/>
</dbReference>
<evidence type="ECO:0000313" key="4">
    <source>
        <dbReference type="EMBL" id="PNV66203.1"/>
    </source>
</evidence>
<protein>
    <submittedName>
        <fullName evidence="4">XRE family transcriptional regulator</fullName>
    </submittedName>
</protein>
<feature type="domain" description="HTH cro/C1-type" evidence="3">
    <location>
        <begin position="27"/>
        <end position="81"/>
    </location>
</feature>
<comment type="caution">
    <text evidence="4">The sequence shown here is derived from an EMBL/GenBank/DDBJ whole genome shotgun (WGS) entry which is preliminary data.</text>
</comment>
<dbReference type="SMART" id="SM00530">
    <property type="entry name" value="HTH_XRE"/>
    <property type="match status" value="1"/>
</dbReference>
<dbReference type="GO" id="GO:0003700">
    <property type="term" value="F:DNA-binding transcription factor activity"/>
    <property type="evidence" value="ECO:0007669"/>
    <property type="project" value="TreeGrafter"/>
</dbReference>
<dbReference type="CDD" id="cd00093">
    <property type="entry name" value="HTH_XRE"/>
    <property type="match status" value="1"/>
</dbReference>
<dbReference type="PANTHER" id="PTHR46797:SF1">
    <property type="entry name" value="METHYLPHOSPHONATE SYNTHASE"/>
    <property type="match status" value="1"/>
</dbReference>
<name>A0A2K2U798_9ACTN</name>
<dbReference type="GO" id="GO:0005829">
    <property type="term" value="C:cytosol"/>
    <property type="evidence" value="ECO:0007669"/>
    <property type="project" value="TreeGrafter"/>
</dbReference>
<sequence length="113" mass="12642">MDLGQRQSVADENAERFRFAPVFAANVQRLRKQAKINKKRFALMVGIGRPFLNKIEDGTANPRLDVVVRIADALDTTPQELLSAPTDETREAHEAKPARTFSSSLGTRHSRLL</sequence>
<evidence type="ECO:0000259" key="3">
    <source>
        <dbReference type="PROSITE" id="PS50943"/>
    </source>
</evidence>
<evidence type="ECO:0000313" key="5">
    <source>
        <dbReference type="Proteomes" id="UP000236488"/>
    </source>
</evidence>
<dbReference type="EMBL" id="PPEL01000006">
    <property type="protein sequence ID" value="PNV66203.1"/>
    <property type="molecule type" value="Genomic_DNA"/>
</dbReference>
<dbReference type="PROSITE" id="PS50943">
    <property type="entry name" value="HTH_CROC1"/>
    <property type="match status" value="1"/>
</dbReference>
<accession>A0A2K2U798</accession>
<dbReference type="PANTHER" id="PTHR46797">
    <property type="entry name" value="HTH-TYPE TRANSCRIPTIONAL REGULATOR"/>
    <property type="match status" value="1"/>
</dbReference>
<keyword evidence="5" id="KW-1185">Reference proteome</keyword>
<dbReference type="Gene3D" id="1.10.260.40">
    <property type="entry name" value="lambda repressor-like DNA-binding domains"/>
    <property type="match status" value="1"/>
</dbReference>
<dbReference type="AlphaFoldDB" id="A0A2K2U798"/>
<evidence type="ECO:0000256" key="2">
    <source>
        <dbReference type="SAM" id="MobiDB-lite"/>
    </source>
</evidence>
<dbReference type="Proteomes" id="UP000236488">
    <property type="component" value="Unassembled WGS sequence"/>
</dbReference>